<dbReference type="PANTHER" id="PTHR33823">
    <property type="entry name" value="RNA POLYMERASE-BINDING TRANSCRIPTION FACTOR DKSA-RELATED"/>
    <property type="match status" value="1"/>
</dbReference>
<keyword evidence="2" id="KW-0863">Zinc-finger</keyword>
<dbReference type="SUPFAM" id="SSF109635">
    <property type="entry name" value="DnaK suppressor protein DksA, alpha-hairpin domain"/>
    <property type="match status" value="1"/>
</dbReference>
<dbReference type="SUPFAM" id="SSF57716">
    <property type="entry name" value="Glucocorticoid receptor-like (DNA-binding domain)"/>
    <property type="match status" value="1"/>
</dbReference>
<evidence type="ECO:0000256" key="1">
    <source>
        <dbReference type="ARBA" id="ARBA00022723"/>
    </source>
</evidence>
<proteinExistence type="predicted"/>
<evidence type="ECO:0000256" key="2">
    <source>
        <dbReference type="ARBA" id="ARBA00022771"/>
    </source>
</evidence>
<dbReference type="InterPro" id="IPR014240">
    <property type="entry name" value="YteA"/>
</dbReference>
<dbReference type="Proteomes" id="UP000600247">
    <property type="component" value="Unassembled WGS sequence"/>
</dbReference>
<dbReference type="NCBIfam" id="TIGR02890">
    <property type="entry name" value="bacill_yteA"/>
    <property type="match status" value="1"/>
</dbReference>
<feature type="region of interest" description="Disordered" evidence="5">
    <location>
        <begin position="25"/>
        <end position="49"/>
    </location>
</feature>
<feature type="zinc finger region" description="dksA C4-type" evidence="4">
    <location>
        <begin position="95"/>
        <end position="119"/>
    </location>
</feature>
<name>A0A917HUT7_9BACL</name>
<feature type="domain" description="Zinc finger DksA/TraR C4-type" evidence="6">
    <location>
        <begin position="90"/>
        <end position="117"/>
    </location>
</feature>
<evidence type="ECO:0000256" key="4">
    <source>
        <dbReference type="PROSITE-ProRule" id="PRU00510"/>
    </source>
</evidence>
<evidence type="ECO:0000259" key="6">
    <source>
        <dbReference type="Pfam" id="PF01258"/>
    </source>
</evidence>
<dbReference type="PROSITE" id="PS51128">
    <property type="entry name" value="ZF_DKSA_2"/>
    <property type="match status" value="1"/>
</dbReference>
<feature type="region of interest" description="Disordered" evidence="5">
    <location>
        <begin position="169"/>
        <end position="194"/>
    </location>
</feature>
<keyword evidence="8" id="KW-1185">Reference proteome</keyword>
<dbReference type="AlphaFoldDB" id="A0A917HUT7"/>
<evidence type="ECO:0000313" key="7">
    <source>
        <dbReference type="EMBL" id="GGG89955.1"/>
    </source>
</evidence>
<keyword evidence="3" id="KW-0862">Zinc</keyword>
<protein>
    <recommendedName>
        <fullName evidence="6">Zinc finger DksA/TraR C4-type domain-containing protein</fullName>
    </recommendedName>
</protein>
<reference evidence="7 8" key="1">
    <citation type="journal article" date="2014" name="Int. J. Syst. Evol. Microbiol.">
        <title>Complete genome sequence of Corynebacterium casei LMG S-19264T (=DSM 44701T), isolated from a smear-ripened cheese.</title>
        <authorList>
            <consortium name="US DOE Joint Genome Institute (JGI-PGF)"/>
            <person name="Walter F."/>
            <person name="Albersmeier A."/>
            <person name="Kalinowski J."/>
            <person name="Ruckert C."/>
        </authorList>
    </citation>
    <scope>NUCLEOTIDE SEQUENCE [LARGE SCALE GENOMIC DNA]</scope>
    <source>
        <strain evidence="7 8">CGMCC 1.15286</strain>
    </source>
</reference>
<comment type="caution">
    <text evidence="7">The sequence shown here is derived from an EMBL/GenBank/DDBJ whole genome shotgun (WGS) entry which is preliminary data.</text>
</comment>
<dbReference type="GO" id="GO:0008270">
    <property type="term" value="F:zinc ion binding"/>
    <property type="evidence" value="ECO:0007669"/>
    <property type="project" value="UniProtKB-KW"/>
</dbReference>
<evidence type="ECO:0000256" key="3">
    <source>
        <dbReference type="ARBA" id="ARBA00022833"/>
    </source>
</evidence>
<dbReference type="InterPro" id="IPR000962">
    <property type="entry name" value="Znf_DskA_TraR"/>
</dbReference>
<dbReference type="EMBL" id="BMHY01000023">
    <property type="protein sequence ID" value="GGG89955.1"/>
    <property type="molecule type" value="Genomic_DNA"/>
</dbReference>
<dbReference type="Pfam" id="PF01258">
    <property type="entry name" value="zf-dskA_traR"/>
    <property type="match status" value="1"/>
</dbReference>
<feature type="compositionally biased region" description="Polar residues" evidence="5">
    <location>
        <begin position="35"/>
        <end position="45"/>
    </location>
</feature>
<evidence type="ECO:0000313" key="8">
    <source>
        <dbReference type="Proteomes" id="UP000600247"/>
    </source>
</evidence>
<dbReference type="PANTHER" id="PTHR33823:SF4">
    <property type="entry name" value="GENERAL STRESS PROTEIN 16O"/>
    <property type="match status" value="1"/>
</dbReference>
<evidence type="ECO:0000256" key="5">
    <source>
        <dbReference type="SAM" id="MobiDB-lite"/>
    </source>
</evidence>
<dbReference type="InterPro" id="IPR037187">
    <property type="entry name" value="DnaK_N"/>
</dbReference>
<keyword evidence="1" id="KW-0479">Metal-binding</keyword>
<dbReference type="Gene3D" id="1.20.120.910">
    <property type="entry name" value="DksA, coiled-coil domain"/>
    <property type="match status" value="1"/>
</dbReference>
<sequence>MTTLSQQQLAQFRSRLETDKHDIERRLEDTDHNGLGSSLRDQTGELSPIDNHPADIGTELFERGKDIALVEQEELHLSRIDAALQAIEDGSYGICRTCGEPIPTERLEALPDSLYCLQHSPRQQISTDRPVEESVLAPPFGRTNLDEHDSYNGFDGEDAWQIVEQWGNADSPAMSENPDADDYNHIGTEAEENDGFVESIESFLATDITGREVSVVRNRQYRNYIENGEGDPLLEGDIEE</sequence>
<organism evidence="7 8">
    <name type="scientific">Paenibacillus radicis</name>
    <name type="common">ex Gao et al. 2016</name>
    <dbReference type="NCBI Taxonomy" id="1737354"/>
    <lineage>
        <taxon>Bacteria</taxon>
        <taxon>Bacillati</taxon>
        <taxon>Bacillota</taxon>
        <taxon>Bacilli</taxon>
        <taxon>Bacillales</taxon>
        <taxon>Paenibacillaceae</taxon>
        <taxon>Paenibacillus</taxon>
    </lineage>
</organism>
<accession>A0A917HUT7</accession>
<gene>
    <name evidence="7" type="primary">yteA</name>
    <name evidence="7" type="ORF">GCM10010918_56010</name>
</gene>
<dbReference type="RefSeq" id="WP_188892984.1">
    <property type="nucleotide sequence ID" value="NZ_BMHY01000023.1"/>
</dbReference>